<dbReference type="InterPro" id="IPR033462">
    <property type="entry name" value="Cache_3-Cache_2"/>
</dbReference>
<evidence type="ECO:0000313" key="9">
    <source>
        <dbReference type="EMBL" id="PTE15365.1"/>
    </source>
</evidence>
<keyword evidence="6" id="KW-0472">Membrane</keyword>
<dbReference type="CDD" id="cd11386">
    <property type="entry name" value="MCP_signal"/>
    <property type="match status" value="1"/>
</dbReference>
<evidence type="ECO:0000256" key="5">
    <source>
        <dbReference type="SAM" id="MobiDB-lite"/>
    </source>
</evidence>
<evidence type="ECO:0000256" key="2">
    <source>
        <dbReference type="ARBA" id="ARBA00022500"/>
    </source>
</evidence>
<sequence length="644" mass="68520">MNRLRSLGLVSRLTGLSVLFFLIVGGVGFVIADHSLREFEQRSLSDTMQTAARVSAELVQDVYPDLTYSVDAQGQVVNVIWPAIPEHPDDRIVDQLHAITGTELTILRWDAARNDFIRASTSLRDADGQRMDGTQLGADHPARAALLRGEPYLGEAEILGQPHLLNLRPVKAPDGRVIGSLGNFVPQSALADVLGATQREIVIGVAVVSVLGALVLFLVNRALLRPLSGLSAVMGRISAGDTTVEVPALNRRDEIGTFARGFEAWREATAEAAALSRLAREAEAEQARVVGDLSLGLSRLAGLDLTASIASPPEAPFPARYEEVRCNFNAVVDTLSETLLMVQQIARSIDAGATEFNGIAQDMSNRTETQAATLEETAAALDELTASVQSTAQNAAEVDSAMAENGRQAEEGGQVVRRAISAMEQIEQSSRQITRITDVIDDIAFQTNLLALNAGVEAARAGEAGKGFAVVASEVRSLAQRASDSAKEIKRLISQSTEQVEAGSTLVNATGSALGVMIERIRSVTTMIADIANSAREQSLGLSEINTGVKQLDEVTQRNAAVVVQSTTSSEVLHQDAARLTESLSRFRLPEVAATGMPRPAMAAVPYAVNLTSAASPPPARPEEFRPVPLPRTGTDAGGGWEDF</sequence>
<dbReference type="GO" id="GO:0007165">
    <property type="term" value="P:signal transduction"/>
    <property type="evidence" value="ECO:0007669"/>
    <property type="project" value="UniProtKB-KW"/>
</dbReference>
<dbReference type="Gene3D" id="6.10.340.10">
    <property type="match status" value="1"/>
</dbReference>
<comment type="subcellular location">
    <subcellularLocation>
        <location evidence="1">Membrane</location>
    </subcellularLocation>
</comment>
<proteinExistence type="inferred from homology"/>
<keyword evidence="6" id="KW-0812">Transmembrane</keyword>
<feature type="domain" description="Methyl-accepting transducer" evidence="7">
    <location>
        <begin position="345"/>
        <end position="574"/>
    </location>
</feature>
<dbReference type="PANTHER" id="PTHR43531:SF11">
    <property type="entry name" value="METHYL-ACCEPTING CHEMOTAXIS PROTEIN 3"/>
    <property type="match status" value="1"/>
</dbReference>
<dbReference type="RefSeq" id="WP_107672614.1">
    <property type="nucleotide sequence ID" value="NZ_PZKE01000004.1"/>
</dbReference>
<dbReference type="Gene3D" id="1.10.287.950">
    <property type="entry name" value="Methyl-accepting chemotaxis protein"/>
    <property type="match status" value="1"/>
</dbReference>
<dbReference type="InterPro" id="IPR029151">
    <property type="entry name" value="Sensor-like_sf"/>
</dbReference>
<feature type="region of interest" description="Disordered" evidence="5">
    <location>
        <begin position="613"/>
        <end position="644"/>
    </location>
</feature>
<keyword evidence="10" id="KW-1185">Reference proteome</keyword>
<evidence type="ECO:0000313" key="10">
    <source>
        <dbReference type="Proteomes" id="UP000241362"/>
    </source>
</evidence>
<dbReference type="GO" id="GO:0016020">
    <property type="term" value="C:membrane"/>
    <property type="evidence" value="ECO:0007669"/>
    <property type="project" value="UniProtKB-SubCell"/>
</dbReference>
<dbReference type="SUPFAM" id="SSF58104">
    <property type="entry name" value="Methyl-accepting chemotaxis protein (MCP) signaling domain"/>
    <property type="match status" value="1"/>
</dbReference>
<dbReference type="CDD" id="cd06225">
    <property type="entry name" value="HAMP"/>
    <property type="match status" value="1"/>
</dbReference>
<dbReference type="Pfam" id="PF00015">
    <property type="entry name" value="MCPsignal"/>
    <property type="match status" value="1"/>
</dbReference>
<dbReference type="Pfam" id="PF17201">
    <property type="entry name" value="Cache_3-Cache_2"/>
    <property type="match status" value="1"/>
</dbReference>
<dbReference type="EMBL" id="PZKE01000004">
    <property type="protein sequence ID" value="PTE15365.1"/>
    <property type="molecule type" value="Genomic_DNA"/>
</dbReference>
<evidence type="ECO:0000259" key="7">
    <source>
        <dbReference type="PROSITE" id="PS50111"/>
    </source>
</evidence>
<dbReference type="InterPro" id="IPR004089">
    <property type="entry name" value="MCPsignal_dom"/>
</dbReference>
<keyword evidence="6" id="KW-1133">Transmembrane helix</keyword>
<dbReference type="InterPro" id="IPR003660">
    <property type="entry name" value="HAMP_dom"/>
</dbReference>
<accession>A0A2T4JBS2</accession>
<evidence type="ECO:0000256" key="6">
    <source>
        <dbReference type="SAM" id="Phobius"/>
    </source>
</evidence>
<protein>
    <submittedName>
        <fullName evidence="9">Chemotaxis protein</fullName>
    </submittedName>
</protein>
<dbReference type="Pfam" id="PF00672">
    <property type="entry name" value="HAMP"/>
    <property type="match status" value="1"/>
</dbReference>
<organism evidence="9 10">
    <name type="scientific">Fuscovulum blasticum DSM 2131</name>
    <dbReference type="NCBI Taxonomy" id="1188250"/>
    <lineage>
        <taxon>Bacteria</taxon>
        <taxon>Pseudomonadati</taxon>
        <taxon>Pseudomonadota</taxon>
        <taxon>Alphaproteobacteria</taxon>
        <taxon>Rhodobacterales</taxon>
        <taxon>Paracoccaceae</taxon>
        <taxon>Pseudogemmobacter</taxon>
    </lineage>
</organism>
<evidence type="ECO:0000256" key="4">
    <source>
        <dbReference type="PROSITE-ProRule" id="PRU00284"/>
    </source>
</evidence>
<dbReference type="PROSITE" id="PS50111">
    <property type="entry name" value="CHEMOTAXIS_TRANSDUC_2"/>
    <property type="match status" value="1"/>
</dbReference>
<evidence type="ECO:0000259" key="8">
    <source>
        <dbReference type="PROSITE" id="PS50885"/>
    </source>
</evidence>
<feature type="transmembrane region" description="Helical" evidence="6">
    <location>
        <begin position="201"/>
        <end position="219"/>
    </location>
</feature>
<dbReference type="SUPFAM" id="SSF103190">
    <property type="entry name" value="Sensory domain-like"/>
    <property type="match status" value="1"/>
</dbReference>
<reference evidence="9 10" key="1">
    <citation type="submission" date="2018-03" db="EMBL/GenBank/DDBJ databases">
        <title>Rhodobacter blasticus.</title>
        <authorList>
            <person name="Meyer T.E."/>
            <person name="Miller S."/>
            <person name="Lodha T."/>
            <person name="Gandham S."/>
            <person name="Chintalapati S."/>
            <person name="Chintalapati V.R."/>
        </authorList>
    </citation>
    <scope>NUCLEOTIDE SEQUENCE [LARGE SCALE GENOMIC DNA]</scope>
    <source>
        <strain evidence="9 10">DSM 2131</strain>
    </source>
</reference>
<comment type="caution">
    <text evidence="9">The sequence shown here is derived from an EMBL/GenBank/DDBJ whole genome shotgun (WGS) entry which is preliminary data.</text>
</comment>
<dbReference type="GO" id="GO:0006935">
    <property type="term" value="P:chemotaxis"/>
    <property type="evidence" value="ECO:0007669"/>
    <property type="project" value="UniProtKB-KW"/>
</dbReference>
<dbReference type="SMART" id="SM00283">
    <property type="entry name" value="MA"/>
    <property type="match status" value="1"/>
</dbReference>
<dbReference type="AlphaFoldDB" id="A0A2T4JBS2"/>
<dbReference type="InterPro" id="IPR051310">
    <property type="entry name" value="MCP_chemotaxis"/>
</dbReference>
<dbReference type="SMART" id="SM00304">
    <property type="entry name" value="HAMP"/>
    <property type="match status" value="1"/>
</dbReference>
<dbReference type="Proteomes" id="UP000241362">
    <property type="component" value="Unassembled WGS sequence"/>
</dbReference>
<keyword evidence="2" id="KW-0145">Chemotaxis</keyword>
<keyword evidence="4" id="KW-0807">Transducer</keyword>
<gene>
    <name evidence="9" type="ORF">C5F44_06075</name>
</gene>
<evidence type="ECO:0000256" key="3">
    <source>
        <dbReference type="ARBA" id="ARBA00029447"/>
    </source>
</evidence>
<comment type="similarity">
    <text evidence="3">Belongs to the methyl-accepting chemotaxis (MCP) protein family.</text>
</comment>
<evidence type="ECO:0000256" key="1">
    <source>
        <dbReference type="ARBA" id="ARBA00004370"/>
    </source>
</evidence>
<name>A0A2T4JBS2_FUSBL</name>
<dbReference type="PROSITE" id="PS50885">
    <property type="entry name" value="HAMP"/>
    <property type="match status" value="1"/>
</dbReference>
<dbReference type="FunFam" id="1.10.287.950:FF:000001">
    <property type="entry name" value="Methyl-accepting chemotaxis sensory transducer"/>
    <property type="match status" value="1"/>
</dbReference>
<feature type="domain" description="HAMP" evidence="8">
    <location>
        <begin position="221"/>
        <end position="274"/>
    </location>
</feature>
<dbReference type="PANTHER" id="PTHR43531">
    <property type="entry name" value="PROTEIN ICFG"/>
    <property type="match status" value="1"/>
</dbReference>